<proteinExistence type="predicted"/>
<dbReference type="EMBL" id="MVHE01000018">
    <property type="protein sequence ID" value="ORA21150.1"/>
    <property type="molecule type" value="Genomic_DNA"/>
</dbReference>
<gene>
    <name evidence="2" type="ORF">BST12_13935</name>
</gene>
<comment type="caution">
    <text evidence="2">The sequence shown here is derived from an EMBL/GenBank/DDBJ whole genome shotgun (WGS) entry which is preliminary data.</text>
</comment>
<name>A0A1W9ZTM8_MYCAN</name>
<reference evidence="2 3" key="1">
    <citation type="submission" date="2017-02" db="EMBL/GenBank/DDBJ databases">
        <title>The new phylogeny of genus Mycobacterium.</title>
        <authorList>
            <person name="Tortoli E."/>
            <person name="Trovato A."/>
            <person name="Cirillo D.M."/>
        </authorList>
    </citation>
    <scope>NUCLEOTIDE SEQUENCE [LARGE SCALE GENOMIC DNA]</scope>
    <source>
        <strain evidence="2 3">DSM 45057</strain>
    </source>
</reference>
<feature type="transmembrane region" description="Helical" evidence="1">
    <location>
        <begin position="6"/>
        <end position="22"/>
    </location>
</feature>
<keyword evidence="1" id="KW-1133">Transmembrane helix</keyword>
<dbReference type="AlphaFoldDB" id="A0A1W9ZTM8"/>
<dbReference type="Proteomes" id="UP000192284">
    <property type="component" value="Unassembled WGS sequence"/>
</dbReference>
<dbReference type="RefSeq" id="WP_083113703.1">
    <property type="nucleotide sequence ID" value="NZ_JACKTS010000040.1"/>
</dbReference>
<evidence type="ECO:0000256" key="1">
    <source>
        <dbReference type="SAM" id="Phobius"/>
    </source>
</evidence>
<evidence type="ECO:0000313" key="3">
    <source>
        <dbReference type="Proteomes" id="UP000192284"/>
    </source>
</evidence>
<feature type="transmembrane region" description="Helical" evidence="1">
    <location>
        <begin position="29"/>
        <end position="46"/>
    </location>
</feature>
<protein>
    <submittedName>
        <fullName evidence="2">Uncharacterized protein</fullName>
    </submittedName>
</protein>
<accession>A0A1W9ZTM8</accession>
<feature type="transmembrane region" description="Helical" evidence="1">
    <location>
        <begin position="52"/>
        <end position="70"/>
    </location>
</feature>
<keyword evidence="1" id="KW-0472">Membrane</keyword>
<keyword evidence="1" id="KW-0812">Transmembrane</keyword>
<keyword evidence="3" id="KW-1185">Reference proteome</keyword>
<sequence>MTDVLAAVVASSALALALWGAWRPRFRAASYLVAGSVGLTLIGLLVVTGQTLMAISVAFLLAMGAPMVVFNHRRANR</sequence>
<evidence type="ECO:0000313" key="2">
    <source>
        <dbReference type="EMBL" id="ORA21150.1"/>
    </source>
</evidence>
<organism evidence="2 3">
    <name type="scientific">Mycobacterium angelicum</name>
    <dbReference type="NCBI Taxonomy" id="470074"/>
    <lineage>
        <taxon>Bacteria</taxon>
        <taxon>Bacillati</taxon>
        <taxon>Actinomycetota</taxon>
        <taxon>Actinomycetes</taxon>
        <taxon>Mycobacteriales</taxon>
        <taxon>Mycobacteriaceae</taxon>
        <taxon>Mycobacterium</taxon>
    </lineage>
</organism>